<dbReference type="STRING" id="1123024.GCA_000423625_04763"/>
<accession>A0A511D6A6</accession>
<protein>
    <recommendedName>
        <fullName evidence="3">AB hydrolase-1 domain-containing protein</fullName>
    </recommendedName>
</protein>
<dbReference type="AlphaFoldDB" id="A0A511D6A6"/>
<dbReference type="Proteomes" id="UP000321328">
    <property type="component" value="Unassembled WGS sequence"/>
</dbReference>
<evidence type="ECO:0000313" key="2">
    <source>
        <dbReference type="Proteomes" id="UP000321328"/>
    </source>
</evidence>
<proteinExistence type="predicted"/>
<keyword evidence="2" id="KW-1185">Reference proteome</keyword>
<organism evidence="1 2">
    <name type="scientific">Pseudonocardia asaccharolytica DSM 44247 = NBRC 16224</name>
    <dbReference type="NCBI Taxonomy" id="1123024"/>
    <lineage>
        <taxon>Bacteria</taxon>
        <taxon>Bacillati</taxon>
        <taxon>Actinomycetota</taxon>
        <taxon>Actinomycetes</taxon>
        <taxon>Pseudonocardiales</taxon>
        <taxon>Pseudonocardiaceae</taxon>
        <taxon>Pseudonocardia</taxon>
    </lineage>
</organism>
<name>A0A511D6A6_9PSEU</name>
<evidence type="ECO:0000313" key="1">
    <source>
        <dbReference type="EMBL" id="GEL20320.1"/>
    </source>
</evidence>
<dbReference type="Gene3D" id="3.40.50.1820">
    <property type="entry name" value="alpha/beta hydrolase"/>
    <property type="match status" value="1"/>
</dbReference>
<dbReference type="InterPro" id="IPR029058">
    <property type="entry name" value="AB_hydrolase_fold"/>
</dbReference>
<gene>
    <name evidence="1" type="ORF">PA7_41570</name>
</gene>
<sequence length="89" mass="9309">MGAVFRSLPPEPVVLVGHSYTGVVVCGAADREPVDRLVLVAVPATPGHRGGKNGSYQVSENNAADTLLKGPIGKILRRDIAPPPDIVEE</sequence>
<comment type="caution">
    <text evidence="1">The sequence shown here is derived from an EMBL/GenBank/DDBJ whole genome shotgun (WGS) entry which is preliminary data.</text>
</comment>
<reference evidence="1 2" key="1">
    <citation type="submission" date="2019-07" db="EMBL/GenBank/DDBJ databases">
        <title>Whole genome shotgun sequence of Pseudonocardia asaccharolytica NBRC 16224.</title>
        <authorList>
            <person name="Hosoyama A."/>
            <person name="Uohara A."/>
            <person name="Ohji S."/>
            <person name="Ichikawa N."/>
        </authorList>
    </citation>
    <scope>NUCLEOTIDE SEQUENCE [LARGE SCALE GENOMIC DNA]</scope>
    <source>
        <strain evidence="1 2">NBRC 16224</strain>
    </source>
</reference>
<dbReference type="SUPFAM" id="SSF53474">
    <property type="entry name" value="alpha/beta-Hydrolases"/>
    <property type="match status" value="1"/>
</dbReference>
<evidence type="ECO:0008006" key="3">
    <source>
        <dbReference type="Google" id="ProtNLM"/>
    </source>
</evidence>
<dbReference type="EMBL" id="BJVI01000066">
    <property type="protein sequence ID" value="GEL20320.1"/>
    <property type="molecule type" value="Genomic_DNA"/>
</dbReference>